<organism evidence="1 2">
    <name type="scientific">Niabella ginsengisoli</name>
    <dbReference type="NCBI Taxonomy" id="522298"/>
    <lineage>
        <taxon>Bacteria</taxon>
        <taxon>Pseudomonadati</taxon>
        <taxon>Bacteroidota</taxon>
        <taxon>Chitinophagia</taxon>
        <taxon>Chitinophagales</taxon>
        <taxon>Chitinophagaceae</taxon>
        <taxon>Niabella</taxon>
    </lineage>
</organism>
<sequence>MQLLGKSIQIPDAVKPALDFVFSNKKFSLKDLPENTEVTKDLVTKLIREGVVYIDESM</sequence>
<dbReference type="EMBL" id="JAKWBL010000003">
    <property type="protein sequence ID" value="MCH5599348.1"/>
    <property type="molecule type" value="Genomic_DNA"/>
</dbReference>
<dbReference type="RefSeq" id="WP_240831162.1">
    <property type="nucleotide sequence ID" value="NZ_JAKWBL010000003.1"/>
</dbReference>
<comment type="caution">
    <text evidence="1">The sequence shown here is derived from an EMBL/GenBank/DDBJ whole genome shotgun (WGS) entry which is preliminary data.</text>
</comment>
<name>A0ABS9SLU4_9BACT</name>
<evidence type="ECO:0000313" key="1">
    <source>
        <dbReference type="EMBL" id="MCH5599348.1"/>
    </source>
</evidence>
<dbReference type="Proteomes" id="UP001202248">
    <property type="component" value="Unassembled WGS sequence"/>
</dbReference>
<reference evidence="1 2" key="1">
    <citation type="submission" date="2022-02" db="EMBL/GenBank/DDBJ databases">
        <authorList>
            <person name="Min J."/>
        </authorList>
    </citation>
    <scope>NUCLEOTIDE SEQUENCE [LARGE SCALE GENOMIC DNA]</scope>
    <source>
        <strain evidence="1 2">GR10-1</strain>
    </source>
</reference>
<protein>
    <submittedName>
        <fullName evidence="1">Uncharacterized protein</fullName>
    </submittedName>
</protein>
<gene>
    <name evidence="1" type="ORF">MKP09_16235</name>
</gene>
<evidence type="ECO:0000313" key="2">
    <source>
        <dbReference type="Proteomes" id="UP001202248"/>
    </source>
</evidence>
<accession>A0ABS9SLU4</accession>
<keyword evidence="2" id="KW-1185">Reference proteome</keyword>
<proteinExistence type="predicted"/>